<dbReference type="EMBL" id="ML977502">
    <property type="protein sequence ID" value="KAF2131279.1"/>
    <property type="molecule type" value="Genomic_DNA"/>
</dbReference>
<dbReference type="SUPFAM" id="SSF48371">
    <property type="entry name" value="ARM repeat"/>
    <property type="match status" value="1"/>
</dbReference>
<evidence type="ECO:0000259" key="2">
    <source>
        <dbReference type="Pfam" id="PF10304"/>
    </source>
</evidence>
<dbReference type="PANTHER" id="PTHR20959:SF1">
    <property type="entry name" value="TRANSPORT AND GOLGI ORGANIZATION PROTEIN 6 HOMOLOG"/>
    <property type="match status" value="1"/>
</dbReference>
<dbReference type="Pfam" id="PF10304">
    <property type="entry name" value="RTP1_C2"/>
    <property type="match status" value="1"/>
</dbReference>
<dbReference type="Pfam" id="PF10363">
    <property type="entry name" value="RTP1_C1"/>
    <property type="match status" value="1"/>
</dbReference>
<dbReference type="Pfam" id="PF23565">
    <property type="entry name" value="ARM_TANGO6"/>
    <property type="match status" value="1"/>
</dbReference>
<gene>
    <name evidence="5" type="ORF">P153DRAFT_335474</name>
</gene>
<dbReference type="InterPro" id="IPR057407">
    <property type="entry name" value="HEAT_TANGO6"/>
</dbReference>
<evidence type="ECO:0000313" key="6">
    <source>
        <dbReference type="Proteomes" id="UP000799771"/>
    </source>
</evidence>
<dbReference type="PANTHER" id="PTHR20959">
    <property type="entry name" value="TRANSPORT AND GOLGI ORGANIZATION PROTEIN 6 FAMILY MEMBER"/>
    <property type="match status" value="1"/>
</dbReference>
<comment type="similarity">
    <text evidence="1">Belongs to the Tango6 family.</text>
</comment>
<dbReference type="InterPro" id="IPR019414">
    <property type="entry name" value="Rtp1_C2"/>
</dbReference>
<dbReference type="InterPro" id="IPR039600">
    <property type="entry name" value="TANGO6/Rtp1"/>
</dbReference>
<evidence type="ECO:0000313" key="5">
    <source>
        <dbReference type="EMBL" id="KAF2131279.1"/>
    </source>
</evidence>
<dbReference type="OrthoDB" id="39591at2759"/>
<sequence length="1081" mass="118695">MGAIEDAVDAAANFVGPFVDRARKENEYQNGRTELNSEDLVEQALSHLQAINAADLTADPNAPYDASLAGVVYALLDLITSLGILPYVSPGLAFSQRPKSVLTISIIPCPNRTEDTLVKVIQILLVILEQRGSGVQPLISQRIFPDVVSALVELSMSPEKSLETRSTFEPFYNNTISETPTSRLLLILTTFLQQPLPSWTKPRLSKELAMVPLRNKGVRHTIEFLSLSYLNKNSHVPQQAAGPSSQIPIPLEAITQASRLLVSPPSGIAQDDWLRGLEPQLWNLLDGDEGKELSRAAGQIIAGGILSKKTTGAPGTIGWDLFARPILEAIYPRKALTTTTRQSTNDQIVMPEESLKLALERLYAIASSYSHAGLLKRLVGPLLLPLWALFNYAKARPSLNQEWSRLPRSILLRYMAIACDPKQTNAIAMNLFWEGDASWIFGPGSQGGVEIRVRSIKSDGTDALQDMDSILSRVSNLDERVDRLVSLLSEADVADDMAGTIFVQAAKRWLSPTKDNTQSLTDDPDDDPLAALTNAKLSEAMATKFKDKFVKSPQHIVELMGQLLQNYTTEHRSRTAKLAKSKAPRRANLDKIFQKDGLDREIDDGTADEELISFALSIMKTLLTSPEFKPTAATDALLPDLLEELRYLSQQHPQLPISPLLTNSASTLVHLLAPTVPSTSSPITDPLTEHRATLKTISTELTSAEPPNRTWALHTLHKLIQNTSAFPAIDIPSIAHLLLSASIADPESYVHTAAIPVLVDLAVRAPKPTVRIIVDAFIDIDEQSLKLTRGKPTDEKERKLQEALDFRLRVGEVLHNFILEDAFWTHCNDTTPLRQIVEATLSLASRRGQRKQTLSTRSLLFADEERLREEGEAAWGGPLPDLLSPDASSAPDPDVDALLKLVQGWQETGLEEDIRLRTSALSILGTIFEHRLPLLSQAVVDAGLQTVLYVLTLENATSKAILRRAAVLVVMGLLRALDAALEHGRESGVGLGVRQRGEVERVVRWVGDEDGDALVRDHAGSVVEGLETLEMKRLYRVRDEGLRLGLGPDLGLEGRLKGLDVELDVSGSSAARKRMVVEEIE</sequence>
<dbReference type="AlphaFoldDB" id="A0A6A6AH58"/>
<proteinExistence type="inferred from homology"/>
<name>A0A6A6AH58_9PLEO</name>
<feature type="domain" description="TANGO6 HEAT repeat" evidence="4">
    <location>
        <begin position="255"/>
        <end position="491"/>
    </location>
</feature>
<evidence type="ECO:0000259" key="4">
    <source>
        <dbReference type="Pfam" id="PF23565"/>
    </source>
</evidence>
<organism evidence="5 6">
    <name type="scientific">Dothidotthia symphoricarpi CBS 119687</name>
    <dbReference type="NCBI Taxonomy" id="1392245"/>
    <lineage>
        <taxon>Eukaryota</taxon>
        <taxon>Fungi</taxon>
        <taxon>Dikarya</taxon>
        <taxon>Ascomycota</taxon>
        <taxon>Pezizomycotina</taxon>
        <taxon>Dothideomycetes</taxon>
        <taxon>Pleosporomycetidae</taxon>
        <taxon>Pleosporales</taxon>
        <taxon>Dothidotthiaceae</taxon>
        <taxon>Dothidotthia</taxon>
    </lineage>
</organism>
<dbReference type="InterPro" id="IPR019451">
    <property type="entry name" value="Rtp1_C1"/>
</dbReference>
<accession>A0A6A6AH58</accession>
<feature type="domain" description="RNA polymerase II assembly factor Rtp1 C-terminal" evidence="2">
    <location>
        <begin position="999"/>
        <end position="1028"/>
    </location>
</feature>
<reference evidence="5" key="1">
    <citation type="journal article" date="2020" name="Stud. Mycol.">
        <title>101 Dothideomycetes genomes: a test case for predicting lifestyles and emergence of pathogens.</title>
        <authorList>
            <person name="Haridas S."/>
            <person name="Albert R."/>
            <person name="Binder M."/>
            <person name="Bloem J."/>
            <person name="Labutti K."/>
            <person name="Salamov A."/>
            <person name="Andreopoulos B."/>
            <person name="Baker S."/>
            <person name="Barry K."/>
            <person name="Bills G."/>
            <person name="Bluhm B."/>
            <person name="Cannon C."/>
            <person name="Castanera R."/>
            <person name="Culley D."/>
            <person name="Daum C."/>
            <person name="Ezra D."/>
            <person name="Gonzalez J."/>
            <person name="Henrissat B."/>
            <person name="Kuo A."/>
            <person name="Liang C."/>
            <person name="Lipzen A."/>
            <person name="Lutzoni F."/>
            <person name="Magnuson J."/>
            <person name="Mondo S."/>
            <person name="Nolan M."/>
            <person name="Ohm R."/>
            <person name="Pangilinan J."/>
            <person name="Park H.-J."/>
            <person name="Ramirez L."/>
            <person name="Alfaro M."/>
            <person name="Sun H."/>
            <person name="Tritt A."/>
            <person name="Yoshinaga Y."/>
            <person name="Zwiers L.-H."/>
            <person name="Turgeon B."/>
            <person name="Goodwin S."/>
            <person name="Spatafora J."/>
            <person name="Crous P."/>
            <person name="Grigoriev I."/>
        </authorList>
    </citation>
    <scope>NUCLEOTIDE SEQUENCE</scope>
    <source>
        <strain evidence="5">CBS 119687</strain>
    </source>
</reference>
<dbReference type="InterPro" id="IPR016024">
    <property type="entry name" value="ARM-type_fold"/>
</dbReference>
<feature type="domain" description="RNA polymerase II assembly factor Rtp1 C-terminal" evidence="3">
    <location>
        <begin position="695"/>
        <end position="819"/>
    </location>
</feature>
<evidence type="ECO:0000256" key="1">
    <source>
        <dbReference type="ARBA" id="ARBA00005724"/>
    </source>
</evidence>
<evidence type="ECO:0008006" key="7">
    <source>
        <dbReference type="Google" id="ProtNLM"/>
    </source>
</evidence>
<keyword evidence="6" id="KW-1185">Reference proteome</keyword>
<dbReference type="GeneID" id="54406087"/>
<protein>
    <recommendedName>
        <fullName evidence="7">RNA polymerase II assembly factor Rtp1 C-terminal domain-containing protein</fullName>
    </recommendedName>
</protein>
<evidence type="ECO:0000259" key="3">
    <source>
        <dbReference type="Pfam" id="PF10363"/>
    </source>
</evidence>
<dbReference type="Proteomes" id="UP000799771">
    <property type="component" value="Unassembled WGS sequence"/>
</dbReference>
<dbReference type="GO" id="GO:0009306">
    <property type="term" value="P:protein secretion"/>
    <property type="evidence" value="ECO:0007669"/>
    <property type="project" value="TreeGrafter"/>
</dbReference>
<dbReference type="RefSeq" id="XP_033525666.1">
    <property type="nucleotide sequence ID" value="XM_033665655.1"/>
</dbReference>